<sequence length="424" mass="46567">MNDDNVGPPPLPGHAQPDASPSGYAAPSSFDPPPLPTHDPRPAAPQQPVPGPSDPERAQFQVTEGTRTYPCDTCGAQLVFDPASQQLLCPSCGRSHQIVLDPNRRVVEHDLASTMTQLRGLIAENSSGQTVSEREIVCQSCGGRTTFSGTLTATRCPYCATPIQRDDIHDAPTRLPVDGILPFQVDDKQGREVIEKWINSRWFAPTEFKKYREVGAFSSVYAAYFTYDADTTTSYTGMRGDNYTVTVGSGDNRRTETRTRWSHRSGVVGVDFDDVAVLANTGFDTDKVHELEPWPTAQATPYTPEFVAGHLCRTYDHDADQCFPVAQARIDAGIDHAIRRDIGGDHQRINSKDTRYNALTFKHVLLPIWLLTVVYAGNPFQVFINGVTGEVQGQRPWSKVKIAFAVLAALIVIIAVVATWAALR</sequence>
<dbReference type="Proteomes" id="UP000274762">
    <property type="component" value="Unassembled WGS sequence"/>
</dbReference>
<gene>
    <name evidence="3" type="ORF">DFJ75_2545</name>
</gene>
<evidence type="ECO:0000256" key="2">
    <source>
        <dbReference type="SAM" id="Phobius"/>
    </source>
</evidence>
<keyword evidence="2" id="KW-0812">Transmembrane</keyword>
<protein>
    <recommendedName>
        <fullName evidence="5">Replication restart DNA helicase PriA</fullName>
    </recommendedName>
</protein>
<comment type="caution">
    <text evidence="3">The sequence shown here is derived from an EMBL/GenBank/DDBJ whole genome shotgun (WGS) entry which is preliminary data.</text>
</comment>
<evidence type="ECO:0008006" key="5">
    <source>
        <dbReference type="Google" id="ProtNLM"/>
    </source>
</evidence>
<dbReference type="RefSeq" id="WP_245969031.1">
    <property type="nucleotide sequence ID" value="NZ_CBCRXS010000002.1"/>
</dbReference>
<dbReference type="EMBL" id="RBKV01000001">
    <property type="protein sequence ID" value="RKR95719.1"/>
    <property type="molecule type" value="Genomic_DNA"/>
</dbReference>
<evidence type="ECO:0000256" key="1">
    <source>
        <dbReference type="SAM" id="MobiDB-lite"/>
    </source>
</evidence>
<name>A0A495K5G2_WILMA</name>
<proteinExistence type="predicted"/>
<keyword evidence="2" id="KW-1133">Transmembrane helix</keyword>
<keyword evidence="2" id="KW-0472">Membrane</keyword>
<reference evidence="3 4" key="1">
    <citation type="submission" date="2018-10" db="EMBL/GenBank/DDBJ databases">
        <title>Sequencing the genomes of 1000 actinobacteria strains.</title>
        <authorList>
            <person name="Klenk H.-P."/>
        </authorList>
    </citation>
    <scope>NUCLEOTIDE SEQUENCE [LARGE SCALE GENOMIC DNA]</scope>
    <source>
        <strain evidence="3 4">DSM 44343</strain>
    </source>
</reference>
<evidence type="ECO:0000313" key="4">
    <source>
        <dbReference type="Proteomes" id="UP000274762"/>
    </source>
</evidence>
<feature type="region of interest" description="Disordered" evidence="1">
    <location>
        <begin position="1"/>
        <end position="59"/>
    </location>
</feature>
<feature type="transmembrane region" description="Helical" evidence="2">
    <location>
        <begin position="402"/>
        <end position="423"/>
    </location>
</feature>
<dbReference type="AlphaFoldDB" id="A0A495K5G2"/>
<accession>A0A495K5G2</accession>
<dbReference type="PANTHER" id="PTHR37826">
    <property type="entry name" value="FLOTILLIN BAND_7_5 DOMAIN PROTEIN"/>
    <property type="match status" value="1"/>
</dbReference>
<dbReference type="PANTHER" id="PTHR37826:SF3">
    <property type="entry name" value="J DOMAIN-CONTAINING PROTEIN"/>
    <property type="match status" value="1"/>
</dbReference>
<feature type="transmembrane region" description="Helical" evidence="2">
    <location>
        <begin position="364"/>
        <end position="382"/>
    </location>
</feature>
<organism evidence="3 4">
    <name type="scientific">Williamsia marianensis</name>
    <dbReference type="NCBI Taxonomy" id="85044"/>
    <lineage>
        <taxon>Bacteria</taxon>
        <taxon>Bacillati</taxon>
        <taxon>Actinomycetota</taxon>
        <taxon>Actinomycetes</taxon>
        <taxon>Mycobacteriales</taxon>
        <taxon>Nocardiaceae</taxon>
        <taxon>Williamsia</taxon>
    </lineage>
</organism>
<evidence type="ECO:0000313" key="3">
    <source>
        <dbReference type="EMBL" id="RKR95719.1"/>
    </source>
</evidence>
<feature type="compositionally biased region" description="Pro residues" evidence="1">
    <location>
        <begin position="30"/>
        <end position="53"/>
    </location>
</feature>